<evidence type="ECO:0000313" key="1">
    <source>
        <dbReference type="EMBL" id="ADB03948.1"/>
    </source>
</evidence>
<organismHost>
    <name type="scientific">Acanthamoeba</name>
    <dbReference type="NCBI Taxonomy" id="5754"/>
</organismHost>
<dbReference type="Proteomes" id="UP000029780">
    <property type="component" value="Segment"/>
</dbReference>
<keyword evidence="2" id="KW-1185">Reference proteome</keyword>
<dbReference type="InterPro" id="IPR045412">
    <property type="entry name" value="DUF5893"/>
</dbReference>
<name>D2XAH1_GBMV</name>
<accession>D2XAH1</accession>
<sequence>MEPSSLEYDVCEKKQERKRILEELDQLTCELFVAEEAAQHEAQEGNQKNDFSGNASNDRSAFWTMPLKCEERLKFEKNNEEDPRDEEESLQPVRKEWLGRLIRNEKGDVHRLLFIDDDYIRVEKQRFLFDPVRWVSVDNRHLSYGIGTLWRPLTPSEIFFPRLQYSSVQQFQRGSMDPSWIGKTVKKRATGEICKFLSCSNGVCLLQNEQGMVKLVPEHSSEWELFGTNLQPSWIGKLVRDGDGRTFRVLSKHSEVGAWRVCRIEYTSGGLPNEKGISYIPDDSVGWSLAEEKLGKKDKGKEKVR</sequence>
<gene>
    <name evidence="1" type="ORF">MAR_ORF167</name>
</gene>
<dbReference type="OrthoDB" id="32045at10239"/>
<dbReference type="RefSeq" id="YP_003406910.1">
    <property type="nucleotide sequence ID" value="NC_013756.1"/>
</dbReference>
<reference evidence="1 2" key="1">
    <citation type="journal article" date="2009" name="Proc. Natl. Acad. Sci. U.S.A.">
        <title>Giant Marseillevirus highlights the role of amoebae as a melting pot in emergence of chimeric microorganisms.</title>
        <authorList>
            <person name="Boyer M."/>
            <person name="Yutin N."/>
            <person name="Pagnier I."/>
            <person name="Barrassi L."/>
            <person name="Fournous G."/>
            <person name="Espinosa L."/>
            <person name="Robert C."/>
            <person name="Azza S."/>
            <person name="Sun S."/>
            <person name="Rossmann M.G."/>
            <person name="Suzan-Monti M."/>
            <person name="La Scola B."/>
            <person name="Koonin E.V."/>
            <person name="Raoult D."/>
        </authorList>
    </citation>
    <scope>NUCLEOTIDE SEQUENCE [LARGE SCALE GENOMIC DNA]</scope>
    <source>
        <strain evidence="1 2">T19</strain>
    </source>
</reference>
<dbReference type="KEGG" id="vg:8746404"/>
<organism evidence="1 2">
    <name type="scientific">Marseillevirus marseillevirus</name>
    <name type="common">GBM</name>
    <dbReference type="NCBI Taxonomy" id="694581"/>
    <lineage>
        <taxon>Viruses</taxon>
        <taxon>Varidnaviria</taxon>
        <taxon>Bamfordvirae</taxon>
        <taxon>Nucleocytoviricota</taxon>
        <taxon>Megaviricetes</taxon>
        <taxon>Pimascovirales</taxon>
        <taxon>Pimascovirales incertae sedis</taxon>
        <taxon>Marseilleviridae</taxon>
        <taxon>Marseillevirus</taxon>
        <taxon>Marseillevirus massiliense</taxon>
    </lineage>
</organism>
<dbReference type="Pfam" id="PF19245">
    <property type="entry name" value="DUF5893"/>
    <property type="match status" value="2"/>
</dbReference>
<evidence type="ECO:0000313" key="2">
    <source>
        <dbReference type="Proteomes" id="UP000029780"/>
    </source>
</evidence>
<proteinExistence type="predicted"/>
<dbReference type="EMBL" id="GU071086">
    <property type="protein sequence ID" value="ADB03948.1"/>
    <property type="molecule type" value="Genomic_DNA"/>
</dbReference>
<dbReference type="GeneID" id="8746404"/>
<protein>
    <submittedName>
        <fullName evidence="1">Uncharacterized protein</fullName>
    </submittedName>
</protein>